<proteinExistence type="inferred from homology"/>
<dbReference type="Proteomes" id="UP000715095">
    <property type="component" value="Unassembled WGS sequence"/>
</dbReference>
<organism evidence="2 3">
    <name type="scientific">Sutterella massiliensis</name>
    <dbReference type="NCBI Taxonomy" id="1816689"/>
    <lineage>
        <taxon>Bacteria</taxon>
        <taxon>Pseudomonadati</taxon>
        <taxon>Pseudomonadota</taxon>
        <taxon>Betaproteobacteria</taxon>
        <taxon>Burkholderiales</taxon>
        <taxon>Sutterellaceae</taxon>
        <taxon>Sutterella</taxon>
    </lineage>
</organism>
<dbReference type="InterPro" id="IPR019812">
    <property type="entry name" value="Hydgase_assmbl_chp_CS"/>
</dbReference>
<comment type="similarity">
    <text evidence="1">Belongs to the HupF/HypC family.</text>
</comment>
<name>A0ABS2DQL4_9BURK</name>
<evidence type="ECO:0000313" key="2">
    <source>
        <dbReference type="EMBL" id="MBM6703620.1"/>
    </source>
</evidence>
<dbReference type="Pfam" id="PF01455">
    <property type="entry name" value="HupF_HypC"/>
    <property type="match status" value="1"/>
</dbReference>
<dbReference type="EMBL" id="JACJJC010000004">
    <property type="protein sequence ID" value="MBM6703620.1"/>
    <property type="molecule type" value="Genomic_DNA"/>
</dbReference>
<accession>A0ABS2DQL4</accession>
<evidence type="ECO:0000256" key="1">
    <source>
        <dbReference type="ARBA" id="ARBA00006018"/>
    </source>
</evidence>
<protein>
    <submittedName>
        <fullName evidence="2">HypC/HybG/HupF family hydrogenase formation chaperone</fullName>
    </submittedName>
</protein>
<comment type="caution">
    <text evidence="2">The sequence shown here is derived from an EMBL/GenBank/DDBJ whole genome shotgun (WGS) entry which is preliminary data.</text>
</comment>
<reference evidence="2 3" key="1">
    <citation type="journal article" date="2021" name="Sci. Rep.">
        <title>The distribution of antibiotic resistance genes in chicken gut microbiota commensals.</title>
        <authorList>
            <person name="Juricova H."/>
            <person name="Matiasovicova J."/>
            <person name="Kubasova T."/>
            <person name="Cejkova D."/>
            <person name="Rychlik I."/>
        </authorList>
    </citation>
    <scope>NUCLEOTIDE SEQUENCE [LARGE SCALE GENOMIC DNA]</scope>
    <source>
        <strain evidence="2 3">An829</strain>
    </source>
</reference>
<evidence type="ECO:0000313" key="3">
    <source>
        <dbReference type="Proteomes" id="UP000715095"/>
    </source>
</evidence>
<dbReference type="InterPro" id="IPR001109">
    <property type="entry name" value="Hydrogenase_HupF/HypC"/>
</dbReference>
<dbReference type="Gene3D" id="2.30.30.140">
    <property type="match status" value="1"/>
</dbReference>
<dbReference type="PROSITE" id="PS01097">
    <property type="entry name" value="HUPF_HYPC"/>
    <property type="match status" value="1"/>
</dbReference>
<dbReference type="SUPFAM" id="SSF159127">
    <property type="entry name" value="HupF/HypC-like"/>
    <property type="match status" value="1"/>
</dbReference>
<keyword evidence="3" id="KW-1185">Reference proteome</keyword>
<gene>
    <name evidence="2" type="ORF">H6A60_03845</name>
</gene>
<sequence>MCVAIPMRVRSVDGFEARCERSAAAAGGLCGPCTPAFDWNVSAQEGVSSCVNVTLAMLDEPGAVHPGDWLLVFRDEAIRRVTEEEAREVAAALEATAAVMAGDLSDENIRAGFADLVDREPPLPEHLKKLVDAQAADREKPAEP</sequence>